<reference evidence="2 3" key="1">
    <citation type="submission" date="2023-11" db="EMBL/GenBank/DDBJ databases">
        <title>A Novel Polar Bacteriovorax (B. antarcticus) Isolated from the Biocrust in Antarctica.</title>
        <authorList>
            <person name="Mun W."/>
            <person name="Choi S.Y."/>
            <person name="Mitchell R.J."/>
        </authorList>
    </citation>
    <scope>NUCLEOTIDE SEQUENCE [LARGE SCALE GENOMIC DNA]</scope>
    <source>
        <strain evidence="2 3">PP10</strain>
    </source>
</reference>
<dbReference type="RefSeq" id="WP_323575996.1">
    <property type="nucleotide sequence ID" value="NZ_JAYGJQ010000001.1"/>
</dbReference>
<dbReference type="Proteomes" id="UP001302274">
    <property type="component" value="Unassembled WGS sequence"/>
</dbReference>
<evidence type="ECO:0000313" key="3">
    <source>
        <dbReference type="Proteomes" id="UP001302274"/>
    </source>
</evidence>
<dbReference type="Gene3D" id="1.10.10.1100">
    <property type="entry name" value="BFD-like [2Fe-2S]-binding domain"/>
    <property type="match status" value="1"/>
</dbReference>
<comment type="caution">
    <text evidence="2">The sequence shown here is derived from an EMBL/GenBank/DDBJ whole genome shotgun (WGS) entry which is preliminary data.</text>
</comment>
<sequence>MMESTAFFNAKAVLPDVSLFLDIDPKRDTIKEFHFDGPRASHFAVEMEELKLLTLGKTLEQIKKITRESISVETKLPNGKTSILPVGLWLLRKAIATYVGEGRFYKEQHDMVCLCFSVTKADIVKKVLANKDFELKTLIHETMASSACGSCRMPIEKLIIDTRNAHGLIKGLDHSKARKDVNGNWIKVAGMYPGPLLIKLDELKREWMEREKITDQFEIEFTNIEGLHLTVSINSTNEKQMAGLMSALTDFLKSRLGILFFLKSID</sequence>
<dbReference type="EMBL" id="JAYGJQ010000001">
    <property type="protein sequence ID" value="MEA9356305.1"/>
    <property type="molecule type" value="Genomic_DNA"/>
</dbReference>
<proteinExistence type="predicted"/>
<gene>
    <name evidence="2" type="ORF">SHI21_08835</name>
</gene>
<accession>A0ABU5VTC3</accession>
<evidence type="ECO:0000313" key="2">
    <source>
        <dbReference type="EMBL" id="MEA9356305.1"/>
    </source>
</evidence>
<dbReference type="InterPro" id="IPR007419">
    <property type="entry name" value="BFD-like_2Fe2S-bd_dom"/>
</dbReference>
<organism evidence="2 3">
    <name type="scientific">Bacteriovorax antarcticus</name>
    <dbReference type="NCBI Taxonomy" id="3088717"/>
    <lineage>
        <taxon>Bacteria</taxon>
        <taxon>Pseudomonadati</taxon>
        <taxon>Bdellovibrionota</taxon>
        <taxon>Bacteriovoracia</taxon>
        <taxon>Bacteriovoracales</taxon>
        <taxon>Bacteriovoracaceae</taxon>
        <taxon>Bacteriovorax</taxon>
    </lineage>
</organism>
<protein>
    <submittedName>
        <fullName evidence="2">(2Fe-2S)-binding protein</fullName>
    </submittedName>
</protein>
<keyword evidence="3" id="KW-1185">Reference proteome</keyword>
<evidence type="ECO:0000259" key="1">
    <source>
        <dbReference type="Pfam" id="PF04324"/>
    </source>
</evidence>
<feature type="domain" description="BFD-like [2Fe-2S]-binding" evidence="1">
    <location>
        <begin position="111"/>
        <end position="159"/>
    </location>
</feature>
<dbReference type="Pfam" id="PF04324">
    <property type="entry name" value="Fer2_BFD"/>
    <property type="match status" value="1"/>
</dbReference>
<dbReference type="InterPro" id="IPR041854">
    <property type="entry name" value="BFD-like_2Fe2S-bd_dom_sf"/>
</dbReference>
<name>A0ABU5VTC3_9BACT</name>